<keyword evidence="4" id="KW-1185">Reference proteome</keyword>
<evidence type="ECO:0000256" key="1">
    <source>
        <dbReference type="SAM" id="Phobius"/>
    </source>
</evidence>
<comment type="caution">
    <text evidence="3">The sequence shown here is derived from an EMBL/GenBank/DDBJ whole genome shotgun (WGS) entry which is preliminary data.</text>
</comment>
<protein>
    <recommendedName>
        <fullName evidence="2">Small-subunit processome Utp12 domain-containing protein</fullName>
    </recommendedName>
</protein>
<feature type="domain" description="Small-subunit processome Utp12" evidence="2">
    <location>
        <begin position="143"/>
        <end position="223"/>
    </location>
</feature>
<sequence length="228" mass="24647">MTIFPKNTVFNPAVQPKPEAQIVQFAVAAAAAAVPLGQPLSTFFQDMTKKNKSSKRKARESNVATADGITSETISDKSLGDHIDGVPVNNDLNELTMGEKLASLNLTENSGAKSHDVVSSAQTKPPSVDSAHILIKQASHTEDRALLIDCLFRQDDKVISNSVSLLNPSDVLKFLQSFISIIQLTGAVLACVLPWFRSLLLQHAGGIMSQESSLVALNSLYQVRKEYD</sequence>
<keyword evidence="1" id="KW-0812">Transmembrane</keyword>
<feature type="transmembrane region" description="Helical" evidence="1">
    <location>
        <begin position="174"/>
        <end position="196"/>
    </location>
</feature>
<dbReference type="AlphaFoldDB" id="A0A8S0SXC9"/>
<name>A0A8S0SXC9_OLEEU</name>
<gene>
    <name evidence="3" type="ORF">OLEA9_A008335</name>
</gene>
<evidence type="ECO:0000313" key="3">
    <source>
        <dbReference type="EMBL" id="CAA2997217.1"/>
    </source>
</evidence>
<proteinExistence type="predicted"/>
<dbReference type="OrthoDB" id="30195at2759"/>
<keyword evidence="1" id="KW-1133">Transmembrane helix</keyword>
<dbReference type="InterPro" id="IPR007148">
    <property type="entry name" value="SSU_processome_Utp12"/>
</dbReference>
<evidence type="ECO:0000259" key="2">
    <source>
        <dbReference type="Pfam" id="PF04003"/>
    </source>
</evidence>
<dbReference type="Gramene" id="OE9A008335T1">
    <property type="protein sequence ID" value="OE9A008335C1"/>
    <property type="gene ID" value="OE9A008335"/>
</dbReference>
<organism evidence="3 4">
    <name type="scientific">Olea europaea subsp. europaea</name>
    <dbReference type="NCBI Taxonomy" id="158383"/>
    <lineage>
        <taxon>Eukaryota</taxon>
        <taxon>Viridiplantae</taxon>
        <taxon>Streptophyta</taxon>
        <taxon>Embryophyta</taxon>
        <taxon>Tracheophyta</taxon>
        <taxon>Spermatophyta</taxon>
        <taxon>Magnoliopsida</taxon>
        <taxon>eudicotyledons</taxon>
        <taxon>Gunneridae</taxon>
        <taxon>Pentapetalae</taxon>
        <taxon>asterids</taxon>
        <taxon>lamiids</taxon>
        <taxon>Lamiales</taxon>
        <taxon>Oleaceae</taxon>
        <taxon>Oleeae</taxon>
        <taxon>Olea</taxon>
    </lineage>
</organism>
<dbReference type="PANTHER" id="PTHR45290:SF3">
    <property type="entry name" value="OS01G0649000 PROTEIN"/>
    <property type="match status" value="1"/>
</dbReference>
<dbReference type="EMBL" id="CACTIH010005545">
    <property type="protein sequence ID" value="CAA2997217.1"/>
    <property type="molecule type" value="Genomic_DNA"/>
</dbReference>
<reference evidence="3 4" key="1">
    <citation type="submission" date="2019-12" db="EMBL/GenBank/DDBJ databases">
        <authorList>
            <person name="Alioto T."/>
            <person name="Alioto T."/>
            <person name="Gomez Garrido J."/>
        </authorList>
    </citation>
    <scope>NUCLEOTIDE SEQUENCE [LARGE SCALE GENOMIC DNA]</scope>
</reference>
<dbReference type="Pfam" id="PF04003">
    <property type="entry name" value="Utp12"/>
    <property type="match status" value="1"/>
</dbReference>
<accession>A0A8S0SXC9</accession>
<dbReference type="Proteomes" id="UP000594638">
    <property type="component" value="Unassembled WGS sequence"/>
</dbReference>
<dbReference type="PANTHER" id="PTHR45290">
    <property type="entry name" value="OS03G0300300 PROTEIN"/>
    <property type="match status" value="1"/>
</dbReference>
<evidence type="ECO:0000313" key="4">
    <source>
        <dbReference type="Proteomes" id="UP000594638"/>
    </source>
</evidence>
<keyword evidence="1" id="KW-0472">Membrane</keyword>